<gene>
    <name evidence="3" type="ORF">FEZ33_12205</name>
</gene>
<proteinExistence type="predicted"/>
<comment type="caution">
    <text evidence="3">The sequence shown here is derived from an EMBL/GenBank/DDBJ whole genome shotgun (WGS) entry which is preliminary data.</text>
</comment>
<dbReference type="Proteomes" id="UP000306420">
    <property type="component" value="Unassembled WGS sequence"/>
</dbReference>
<dbReference type="GO" id="GO:0003676">
    <property type="term" value="F:nucleic acid binding"/>
    <property type="evidence" value="ECO:0007669"/>
    <property type="project" value="InterPro"/>
</dbReference>
<dbReference type="PROSITE" id="PS50994">
    <property type="entry name" value="INTEGRASE"/>
    <property type="match status" value="1"/>
</dbReference>
<evidence type="ECO:0000259" key="2">
    <source>
        <dbReference type="PROSITE" id="PS50994"/>
    </source>
</evidence>
<dbReference type="PANTHER" id="PTHR10948">
    <property type="entry name" value="TRANSPOSASE"/>
    <property type="match status" value="1"/>
</dbReference>
<dbReference type="InterPro" id="IPR012337">
    <property type="entry name" value="RNaseH-like_sf"/>
</dbReference>
<sequence length="350" mass="40794">MSHTHFNTKKSKGHLKFTERELIEQWLKEDKKQAEIARLLGRNKSTISREIKRGTVVQISQGKKVEKYLADFGEVTYLKNRQRSQSKGMQAYSGRFWYKLKKAHHNGVFKGKERTHNIKTFVMSYALKHPKERVPCFKTVYRYIRQNALCIKPHDLPMMYRLKPRKNKHSRPKGRNKKVLGTSISDRASSVLDRSEFGHWEADLVKGKRHKEEPAAITLVERKTRFAIAMKIEDYKSETVLTAFQTLVENSPHQFKTITFDNGSEFAKVSELENDDLSIYFCHAYASWERGSNENFNKLLREFIPKGKSLHHFTSDYISEAAGKINKRIRSILGLMSAQEAYQTELSLME</sequence>
<dbReference type="SUPFAM" id="SSF53098">
    <property type="entry name" value="Ribonuclease H-like"/>
    <property type="match status" value="1"/>
</dbReference>
<dbReference type="Pfam" id="PF13936">
    <property type="entry name" value="HTH_38"/>
    <property type="match status" value="1"/>
</dbReference>
<organism evidence="3 4">
    <name type="scientific">Ruoffia tabacinasalis</name>
    <dbReference type="NCBI Taxonomy" id="87458"/>
    <lineage>
        <taxon>Bacteria</taxon>
        <taxon>Bacillati</taxon>
        <taxon>Bacillota</taxon>
        <taxon>Bacilli</taxon>
        <taxon>Lactobacillales</taxon>
        <taxon>Aerococcaceae</taxon>
        <taxon>Ruoffia</taxon>
    </lineage>
</organism>
<dbReference type="InterPro" id="IPR053392">
    <property type="entry name" value="Transposase_IS30-like"/>
</dbReference>
<dbReference type="Gene3D" id="3.30.420.10">
    <property type="entry name" value="Ribonuclease H-like superfamily/Ribonuclease H"/>
    <property type="match status" value="1"/>
</dbReference>
<evidence type="ECO:0000256" key="1">
    <source>
        <dbReference type="ARBA" id="ARBA00023172"/>
    </source>
</evidence>
<dbReference type="GO" id="GO:0032196">
    <property type="term" value="P:transposition"/>
    <property type="evidence" value="ECO:0007669"/>
    <property type="project" value="TreeGrafter"/>
</dbReference>
<dbReference type="InterPro" id="IPR025246">
    <property type="entry name" value="IS30-like_HTH"/>
</dbReference>
<reference evidence="3 4" key="1">
    <citation type="submission" date="2019-05" db="EMBL/GenBank/DDBJ databases">
        <title>The metagenome of a microbial culture collection derived from dairy environment covers the genomic content of the human microbiome.</title>
        <authorList>
            <person name="Roder T."/>
            <person name="Wuthrich D."/>
            <person name="Sattari Z."/>
            <person name="Von Ah U."/>
            <person name="Bar C."/>
            <person name="Ronchi F."/>
            <person name="Macpherson A.J."/>
            <person name="Ganal-Vonarburg S.C."/>
            <person name="Bruggmann R."/>
            <person name="Vergeres G."/>
        </authorList>
    </citation>
    <scope>NUCLEOTIDE SEQUENCE [LARGE SCALE GENOMIC DNA]</scope>
    <source>
        <strain evidence="3 4">FAM 24227</strain>
    </source>
</reference>
<dbReference type="OrthoDB" id="2138856at2"/>
<dbReference type="InterPro" id="IPR051917">
    <property type="entry name" value="Transposase-Integrase"/>
</dbReference>
<dbReference type="GO" id="GO:0006310">
    <property type="term" value="P:DNA recombination"/>
    <property type="evidence" value="ECO:0007669"/>
    <property type="project" value="UniProtKB-KW"/>
</dbReference>
<dbReference type="AlphaFoldDB" id="A0A5R9DQ53"/>
<dbReference type="GO" id="GO:0005829">
    <property type="term" value="C:cytosol"/>
    <property type="evidence" value="ECO:0007669"/>
    <property type="project" value="TreeGrafter"/>
</dbReference>
<protein>
    <submittedName>
        <fullName evidence="3">IS30 family transposase</fullName>
    </submittedName>
</protein>
<dbReference type="PANTHER" id="PTHR10948:SF23">
    <property type="entry name" value="TRANSPOSASE INSI FOR INSERTION SEQUENCE ELEMENT IS30A-RELATED"/>
    <property type="match status" value="1"/>
</dbReference>
<accession>A0A5R9DQ53</accession>
<dbReference type="GO" id="GO:0004803">
    <property type="term" value="F:transposase activity"/>
    <property type="evidence" value="ECO:0007669"/>
    <property type="project" value="TreeGrafter"/>
</dbReference>
<evidence type="ECO:0000313" key="4">
    <source>
        <dbReference type="Proteomes" id="UP000306420"/>
    </source>
</evidence>
<dbReference type="InterPro" id="IPR036397">
    <property type="entry name" value="RNaseH_sf"/>
</dbReference>
<feature type="domain" description="Integrase catalytic" evidence="2">
    <location>
        <begin position="192"/>
        <end position="346"/>
    </location>
</feature>
<keyword evidence="1" id="KW-0233">DNA recombination</keyword>
<dbReference type="RefSeq" id="WP_138405613.1">
    <property type="nucleotide sequence ID" value="NZ_VBSP01000101.1"/>
</dbReference>
<dbReference type="Pfam" id="PF00665">
    <property type="entry name" value="rve"/>
    <property type="match status" value="1"/>
</dbReference>
<dbReference type="NCBIfam" id="NF033563">
    <property type="entry name" value="transpos_IS30"/>
    <property type="match status" value="1"/>
</dbReference>
<name>A0A5R9DQ53_9LACT</name>
<dbReference type="InterPro" id="IPR001584">
    <property type="entry name" value="Integrase_cat-core"/>
</dbReference>
<dbReference type="GO" id="GO:0015074">
    <property type="term" value="P:DNA integration"/>
    <property type="evidence" value="ECO:0007669"/>
    <property type="project" value="InterPro"/>
</dbReference>
<dbReference type="EMBL" id="VBSP01000101">
    <property type="protein sequence ID" value="TLQ37784.1"/>
    <property type="molecule type" value="Genomic_DNA"/>
</dbReference>
<evidence type="ECO:0000313" key="3">
    <source>
        <dbReference type="EMBL" id="TLQ37784.1"/>
    </source>
</evidence>